<name>A0ACC2F377_DALPE</name>
<dbReference type="EMBL" id="CM055762">
    <property type="protein sequence ID" value="KAJ7985816.1"/>
    <property type="molecule type" value="Genomic_DNA"/>
</dbReference>
<evidence type="ECO:0000313" key="2">
    <source>
        <dbReference type="Proteomes" id="UP001157502"/>
    </source>
</evidence>
<evidence type="ECO:0000313" key="1">
    <source>
        <dbReference type="EMBL" id="KAJ7985816.1"/>
    </source>
</evidence>
<accession>A0ACC2F377</accession>
<organism evidence="1 2">
    <name type="scientific">Dallia pectoralis</name>
    <name type="common">Alaska blackfish</name>
    <dbReference type="NCBI Taxonomy" id="75939"/>
    <lineage>
        <taxon>Eukaryota</taxon>
        <taxon>Metazoa</taxon>
        <taxon>Chordata</taxon>
        <taxon>Craniata</taxon>
        <taxon>Vertebrata</taxon>
        <taxon>Euteleostomi</taxon>
        <taxon>Actinopterygii</taxon>
        <taxon>Neopterygii</taxon>
        <taxon>Teleostei</taxon>
        <taxon>Protacanthopterygii</taxon>
        <taxon>Esociformes</taxon>
        <taxon>Umbridae</taxon>
        <taxon>Dallia</taxon>
    </lineage>
</organism>
<sequence length="375" mass="41085">MSPECLSETAPSVQADMYSFGVLLSETLNRRQPDRNLRQLLTGEDWVSSRREGELLPRCVPHCHTLSQLMTGCLRADPNRRPPAEHCTLELRSAIAAFGSDEMTRATVSMRENKERALCDSEIFSVENIPIEINNLQPLGGSKEFKSVGKKTMPLLQKSTVHKTLPSPAEALYTEEIPQRHCQDCGRSFRCPNSGLSSEHYTGAGLGPCPLPQLSSGAPKPLIQDVPNQPRTRFSALPCVSPVSCCRILRERRTGIIQSMTDGRLNNLLDVLISRRAISLEAYEVISASPTLTARTRSLLDTCVCLGEHVAALVASTLGLVFCPDAASATRIIGLATAITRKQTRFKGCNAAQLNTYPYSRRRSTQPEGVPFPGP</sequence>
<proteinExistence type="predicted"/>
<gene>
    <name evidence="1" type="ORF">DPEC_G00344390</name>
</gene>
<dbReference type="Proteomes" id="UP001157502">
    <property type="component" value="Chromosome 35"/>
</dbReference>
<keyword evidence="2" id="KW-1185">Reference proteome</keyword>
<protein>
    <submittedName>
        <fullName evidence="1">Uncharacterized protein</fullName>
    </submittedName>
</protein>
<comment type="caution">
    <text evidence="1">The sequence shown here is derived from an EMBL/GenBank/DDBJ whole genome shotgun (WGS) entry which is preliminary data.</text>
</comment>
<reference evidence="1" key="1">
    <citation type="submission" date="2021-05" db="EMBL/GenBank/DDBJ databases">
        <authorList>
            <person name="Pan Q."/>
            <person name="Jouanno E."/>
            <person name="Zahm M."/>
            <person name="Klopp C."/>
            <person name="Cabau C."/>
            <person name="Louis A."/>
            <person name="Berthelot C."/>
            <person name="Parey E."/>
            <person name="Roest Crollius H."/>
            <person name="Montfort J."/>
            <person name="Robinson-Rechavi M."/>
            <person name="Bouchez O."/>
            <person name="Lampietro C."/>
            <person name="Lopez Roques C."/>
            <person name="Donnadieu C."/>
            <person name="Postlethwait J."/>
            <person name="Bobe J."/>
            <person name="Dillon D."/>
            <person name="Chandos A."/>
            <person name="von Hippel F."/>
            <person name="Guiguen Y."/>
        </authorList>
    </citation>
    <scope>NUCLEOTIDE SEQUENCE</scope>
    <source>
        <strain evidence="1">YG-Jan2019</strain>
    </source>
</reference>